<dbReference type="EMBL" id="VWSG01000001">
    <property type="protein sequence ID" value="KAA5538041.1"/>
    <property type="molecule type" value="Genomic_DNA"/>
</dbReference>
<dbReference type="AlphaFoldDB" id="A0A5M6CS31"/>
<evidence type="ECO:0000256" key="1">
    <source>
        <dbReference type="SAM" id="SignalP"/>
    </source>
</evidence>
<proteinExistence type="predicted"/>
<feature type="chain" id="PRO_5024415175" description="DUF3298 domain-containing protein" evidence="1">
    <location>
        <begin position="19"/>
        <end position="222"/>
    </location>
</feature>
<reference evidence="2 3" key="1">
    <citation type="submission" date="2019-09" db="EMBL/GenBank/DDBJ databases">
        <title>Genome sequence and assembly of Flavobacterium sp.</title>
        <authorList>
            <person name="Chhetri G."/>
        </authorList>
    </citation>
    <scope>NUCLEOTIDE SEQUENCE [LARGE SCALE GENOMIC DNA]</scope>
    <source>
        <strain evidence="2 3">SNL9</strain>
    </source>
</reference>
<dbReference type="RefSeq" id="WP_150009284.1">
    <property type="nucleotide sequence ID" value="NZ_VWSG01000001.1"/>
</dbReference>
<evidence type="ECO:0000313" key="3">
    <source>
        <dbReference type="Proteomes" id="UP000325141"/>
    </source>
</evidence>
<dbReference type="Proteomes" id="UP000325141">
    <property type="component" value="Unassembled WGS sequence"/>
</dbReference>
<keyword evidence="1" id="KW-0732">Signal</keyword>
<evidence type="ECO:0000313" key="2">
    <source>
        <dbReference type="EMBL" id="KAA5538041.1"/>
    </source>
</evidence>
<comment type="caution">
    <text evidence="2">The sequence shown here is derived from an EMBL/GenBank/DDBJ whole genome shotgun (WGS) entry which is preliminary data.</text>
</comment>
<protein>
    <recommendedName>
        <fullName evidence="4">DUF3298 domain-containing protein</fullName>
    </recommendedName>
</protein>
<keyword evidence="3" id="KW-1185">Reference proteome</keyword>
<name>A0A5M6CS31_9FLAO</name>
<feature type="signal peptide" evidence="1">
    <location>
        <begin position="1"/>
        <end position="18"/>
    </location>
</feature>
<evidence type="ECO:0008006" key="4">
    <source>
        <dbReference type="Google" id="ProtNLM"/>
    </source>
</evidence>
<accession>A0A5M6CS31</accession>
<gene>
    <name evidence="2" type="ORF">F0460_00070</name>
</gene>
<sequence>MKRIFILFFIVLNLKAVAQDIAIYDPSKDTVRIFTEIAMEVFKTNKYLDFKGYDSLKLYKDDILFKTINLNTYFDRPKNWTRIESESIKDYYRKKDGFYERNYSYTETDSTLTETYDYYGVMEHLIKKKTVYNKALFVIYEENQWFDKNLNLIKTDKTYNYFLSNNQLYKIAKYNELPVEEEGKFPPQENDLYIMHNKNAVHIQGNFGRIRAEFLPAKKSVK</sequence>
<organism evidence="2 3">
    <name type="scientific">Paenimyroides baculatum</name>
    <dbReference type="NCBI Taxonomy" id="2608000"/>
    <lineage>
        <taxon>Bacteria</taxon>
        <taxon>Pseudomonadati</taxon>
        <taxon>Bacteroidota</taxon>
        <taxon>Flavobacteriia</taxon>
        <taxon>Flavobacteriales</taxon>
        <taxon>Flavobacteriaceae</taxon>
        <taxon>Paenimyroides</taxon>
    </lineage>
</organism>